<feature type="compositionally biased region" description="Acidic residues" evidence="1">
    <location>
        <begin position="73"/>
        <end position="83"/>
    </location>
</feature>
<accession>A0A161VTM6</accession>
<keyword evidence="3" id="KW-1185">Reference proteome</keyword>
<feature type="region of interest" description="Disordered" evidence="1">
    <location>
        <begin position="31"/>
        <end position="83"/>
    </location>
</feature>
<sequence>MRLLRVRTCDPRLPFESDTTVTRKCALTAKVPPGVTGPAAGSRTGRLDQAEPEVNTADTGTRSIPGKLTEPEQVPDEVELEET</sequence>
<proteinExistence type="predicted"/>
<evidence type="ECO:0000313" key="2">
    <source>
        <dbReference type="EMBL" id="KZL74755.1"/>
    </source>
</evidence>
<name>A0A161VTM6_COLIC</name>
<evidence type="ECO:0000256" key="1">
    <source>
        <dbReference type="SAM" id="MobiDB-lite"/>
    </source>
</evidence>
<evidence type="ECO:0000313" key="3">
    <source>
        <dbReference type="Proteomes" id="UP000076584"/>
    </source>
</evidence>
<protein>
    <submittedName>
        <fullName evidence="2">Uncharacterized protein</fullName>
    </submittedName>
</protein>
<organism evidence="2 3">
    <name type="scientific">Colletotrichum incanum</name>
    <name type="common">Soybean anthracnose fungus</name>
    <dbReference type="NCBI Taxonomy" id="1573173"/>
    <lineage>
        <taxon>Eukaryota</taxon>
        <taxon>Fungi</taxon>
        <taxon>Dikarya</taxon>
        <taxon>Ascomycota</taxon>
        <taxon>Pezizomycotina</taxon>
        <taxon>Sordariomycetes</taxon>
        <taxon>Hypocreomycetidae</taxon>
        <taxon>Glomerellales</taxon>
        <taxon>Glomerellaceae</taxon>
        <taxon>Colletotrichum</taxon>
        <taxon>Colletotrichum spaethianum species complex</taxon>
    </lineage>
</organism>
<gene>
    <name evidence="2" type="ORF">CI238_12801</name>
</gene>
<dbReference type="Proteomes" id="UP000076584">
    <property type="component" value="Unassembled WGS sequence"/>
</dbReference>
<reference evidence="2 3" key="1">
    <citation type="submission" date="2015-06" db="EMBL/GenBank/DDBJ databases">
        <title>Survival trade-offs in plant roots during colonization by closely related pathogenic and mutualistic fungi.</title>
        <authorList>
            <person name="Hacquard S."/>
            <person name="Kracher B."/>
            <person name="Hiruma K."/>
            <person name="Weinman A."/>
            <person name="Muench P."/>
            <person name="Garrido Oter R."/>
            <person name="Ver Loren van Themaat E."/>
            <person name="Dallerey J.-F."/>
            <person name="Damm U."/>
            <person name="Henrissat B."/>
            <person name="Lespinet O."/>
            <person name="Thon M."/>
            <person name="Kemen E."/>
            <person name="McHardy A.C."/>
            <person name="Schulze-Lefert P."/>
            <person name="O'Connell R.J."/>
        </authorList>
    </citation>
    <scope>NUCLEOTIDE SEQUENCE [LARGE SCALE GENOMIC DNA]</scope>
    <source>
        <strain evidence="2 3">MAFF 238704</strain>
    </source>
</reference>
<comment type="caution">
    <text evidence="2">The sequence shown here is derived from an EMBL/GenBank/DDBJ whole genome shotgun (WGS) entry which is preliminary data.</text>
</comment>
<dbReference type="EMBL" id="LFIW01002320">
    <property type="protein sequence ID" value="KZL74755.1"/>
    <property type="molecule type" value="Genomic_DNA"/>
</dbReference>
<dbReference type="AlphaFoldDB" id="A0A161VTM6"/>